<dbReference type="KEGG" id="hbs:IPV69_09180"/>
<gene>
    <name evidence="3" type="ORF">IPV69_09180</name>
</gene>
<organism evidence="3 4">
    <name type="scientific">Humisphaera borealis</name>
    <dbReference type="NCBI Taxonomy" id="2807512"/>
    <lineage>
        <taxon>Bacteria</taxon>
        <taxon>Pseudomonadati</taxon>
        <taxon>Planctomycetota</taxon>
        <taxon>Phycisphaerae</taxon>
        <taxon>Tepidisphaerales</taxon>
        <taxon>Tepidisphaeraceae</taxon>
        <taxon>Humisphaera</taxon>
    </lineage>
</organism>
<keyword evidence="1" id="KW-0732">Signal</keyword>
<dbReference type="InterPro" id="IPR015943">
    <property type="entry name" value="WD40/YVTN_repeat-like_dom_sf"/>
</dbReference>
<dbReference type="InterPro" id="IPR002372">
    <property type="entry name" value="PQQ_rpt_dom"/>
</dbReference>
<dbReference type="Gene3D" id="2.130.10.10">
    <property type="entry name" value="YVTN repeat-like/Quinoprotein amine dehydrogenase"/>
    <property type="match status" value="2"/>
</dbReference>
<dbReference type="Pfam" id="PF13360">
    <property type="entry name" value="PQQ_2"/>
    <property type="match status" value="1"/>
</dbReference>
<proteinExistence type="predicted"/>
<evidence type="ECO:0000259" key="2">
    <source>
        <dbReference type="Pfam" id="PF13360"/>
    </source>
</evidence>
<sequence length="412" mass="44764">MNRRQALAAALLSIPLLSSASTADWTRFRGPNGDGVVEGKFADKISEGNFVWTAELPGKSHASPVIWKDRIYTTSADADEGKRYVLCLSAKDGKTIWKKEYDFSKYKQHADNSFSSATPAVDGLGVYIAWSRPEKYELFALDHEGKELWSQDLGPYKSIQGSGTSPILLDGTVIIANDQEGPKSSLMAFEHKSGAMQWKIDRKSGDKTSMSTPVVYKPKDGPQQVIFTCKAAGLSSIDPKSGQILWESPKVFDARTVGSPVVTDDLILGACGEGAAHRLLVAVRPGNPGEEPALVYKVERIAPYVPTPLVKGDRVYLWGDAGQVSCLKLATGEEVWSDKVGGLYYGSPVLVGDVLWCMSRKGDLIGVRAGEKFEEVAKINLGEPSHATPAVSDGKMYLRTLSKLICVDMSRK</sequence>
<dbReference type="InterPro" id="IPR011047">
    <property type="entry name" value="Quinoprotein_ADH-like_sf"/>
</dbReference>
<evidence type="ECO:0000256" key="1">
    <source>
        <dbReference type="SAM" id="SignalP"/>
    </source>
</evidence>
<keyword evidence="4" id="KW-1185">Reference proteome</keyword>
<protein>
    <submittedName>
        <fullName evidence="3">PQQ-binding-like beta-propeller repeat protein</fullName>
    </submittedName>
</protein>
<dbReference type="RefSeq" id="WP_206294805.1">
    <property type="nucleotide sequence ID" value="NZ_CP063458.1"/>
</dbReference>
<name>A0A7M2X186_9BACT</name>
<evidence type="ECO:0000313" key="3">
    <source>
        <dbReference type="EMBL" id="QOV91508.1"/>
    </source>
</evidence>
<dbReference type="PANTHER" id="PTHR34512:SF30">
    <property type="entry name" value="OUTER MEMBRANE PROTEIN ASSEMBLY FACTOR BAMB"/>
    <property type="match status" value="1"/>
</dbReference>
<accession>A0A7M2X186</accession>
<feature type="signal peptide" evidence="1">
    <location>
        <begin position="1"/>
        <end position="23"/>
    </location>
</feature>
<dbReference type="SMART" id="SM00564">
    <property type="entry name" value="PQQ"/>
    <property type="match status" value="5"/>
</dbReference>
<evidence type="ECO:0000313" key="4">
    <source>
        <dbReference type="Proteomes" id="UP000593765"/>
    </source>
</evidence>
<dbReference type="PANTHER" id="PTHR34512">
    <property type="entry name" value="CELL SURFACE PROTEIN"/>
    <property type="match status" value="1"/>
</dbReference>
<reference evidence="3 4" key="1">
    <citation type="submission" date="2020-10" db="EMBL/GenBank/DDBJ databases">
        <title>Wide distribution of Phycisphaera-like planctomycetes from WD2101 soil group in peatlands and genome analysis of the first cultivated representative.</title>
        <authorList>
            <person name="Dedysh S.N."/>
            <person name="Beletsky A.V."/>
            <person name="Ivanova A."/>
            <person name="Kulichevskaya I.S."/>
            <person name="Suzina N.E."/>
            <person name="Philippov D.A."/>
            <person name="Rakitin A.L."/>
            <person name="Mardanov A.V."/>
            <person name="Ravin N.V."/>
        </authorList>
    </citation>
    <scope>NUCLEOTIDE SEQUENCE [LARGE SCALE GENOMIC DNA]</scope>
    <source>
        <strain evidence="3 4">M1803</strain>
    </source>
</reference>
<dbReference type="SUPFAM" id="SSF50998">
    <property type="entry name" value="Quinoprotein alcohol dehydrogenase-like"/>
    <property type="match status" value="1"/>
</dbReference>
<dbReference type="Proteomes" id="UP000593765">
    <property type="component" value="Chromosome"/>
</dbReference>
<feature type="domain" description="Pyrrolo-quinoline quinone repeat" evidence="2">
    <location>
        <begin position="83"/>
        <end position="337"/>
    </location>
</feature>
<dbReference type="InterPro" id="IPR018391">
    <property type="entry name" value="PQQ_b-propeller_rpt"/>
</dbReference>
<feature type="chain" id="PRO_5034293650" evidence="1">
    <location>
        <begin position="24"/>
        <end position="412"/>
    </location>
</feature>
<dbReference type="AlphaFoldDB" id="A0A7M2X186"/>
<dbReference type="EMBL" id="CP063458">
    <property type="protein sequence ID" value="QOV91508.1"/>
    <property type="molecule type" value="Genomic_DNA"/>
</dbReference>